<dbReference type="AlphaFoldDB" id="V7PTT6"/>
<dbReference type="SUPFAM" id="SSF141571">
    <property type="entry name" value="Pentapeptide repeat-like"/>
    <property type="match status" value="1"/>
</dbReference>
<dbReference type="PANTHER" id="PTHR38042:SF1">
    <property type="entry name" value="UROPORPHYRINOGEN-III SYNTHASE, CHLOROPLASTIC"/>
    <property type="match status" value="1"/>
</dbReference>
<name>V7PTT6_PLAYE</name>
<sequence>MKKGLLCILVIFPIFSLCLKIKSEIMFLFFIPSLHKQNGNNNIIKIPVKNYKIKQISHHYLFNQNINDTNLYMSNCVNAKKNKINNLHFLITSPEAAKIYRFVIILLIYYIKKYIIQNDHTKNCISIKNKDKNNINLINKLVNIPIISIGISTNYIINNKLKKNDFYNIYKNMSLENKKIYDINNYEFNKINKSLKKFNIVFTPSISNADTLKRELFLYYFQKQIKLFDLKHNNNFIDNNLTDNNLTDNNFIDNNLTDNNLTNNNLIDNNLIDVVWVSSAISMSNFEDIKKWNIEKKQNSNIKNVNVMRINCYDTKSINYSKKKLKKIKIKKNSIVCLMSNSAVLSFYQNFGNNFNYVVCMGKSCYLLLKKLNFVNVYYPTNSKLELLLNMLVKLHRKITKKMAIKNGEKNEKKNEKKIEKKIEKKAEKKVEKKVEKKTNANLESNWGDTTSNNYKNEIRNNIHEMDIQNSKCMNKQIKVILTREKHKNYQIKKYLLQKNIPIQIIPCIKTEYKHEGITHLCNTFLSHIQEDS</sequence>
<evidence type="ECO:0000256" key="3">
    <source>
        <dbReference type="SAM" id="Phobius"/>
    </source>
</evidence>
<dbReference type="OrthoDB" id="386028at2759"/>
<dbReference type="EC" id="4.2.1.75" evidence="1"/>
<comment type="similarity">
    <text evidence="1">Belongs to the uroporphyrinogen-III synthase family.</text>
</comment>
<keyword evidence="3" id="KW-0472">Membrane</keyword>
<comment type="function">
    <text evidence="1">Catalyzes cyclization of the linear tetrapyrrole, hydroxymethylbilane, to the macrocyclic uroporphyrinogen III.</text>
</comment>
<comment type="catalytic activity">
    <reaction evidence="1">
        <text>hydroxymethylbilane = uroporphyrinogen III + H2O</text>
        <dbReference type="Rhea" id="RHEA:18965"/>
        <dbReference type="ChEBI" id="CHEBI:15377"/>
        <dbReference type="ChEBI" id="CHEBI:57308"/>
        <dbReference type="ChEBI" id="CHEBI:57845"/>
        <dbReference type="EC" id="4.2.1.75"/>
    </reaction>
</comment>
<reference evidence="4 5" key="1">
    <citation type="submission" date="2013-11" db="EMBL/GenBank/DDBJ databases">
        <title>The Genome Sequence of Plasmodium yoelii 17X.</title>
        <authorList>
            <consortium name="The Broad Institute Genomics Platform"/>
            <consortium name="The Broad Institute Genome Sequencing Center for Infectious Disease"/>
            <person name="Neafsey D."/>
            <person name="Adams J."/>
            <person name="Walker B."/>
            <person name="Young S.K."/>
            <person name="Zeng Q."/>
            <person name="Gargeya S."/>
            <person name="Fitzgerald M."/>
            <person name="Haas B."/>
            <person name="Abouelleil A."/>
            <person name="Alvarado L."/>
            <person name="Chapman S.B."/>
            <person name="Gainer-Dewar J."/>
            <person name="Goldberg J."/>
            <person name="Griggs A."/>
            <person name="Gujja S."/>
            <person name="Hansen M."/>
            <person name="Howarth C."/>
            <person name="Imamovic A."/>
            <person name="Ireland A."/>
            <person name="Larimer J."/>
            <person name="McCowan C."/>
            <person name="Murphy C."/>
            <person name="Pearson M."/>
            <person name="Poon T.W."/>
            <person name="Priest M."/>
            <person name="Roberts A."/>
            <person name="Saif S."/>
            <person name="Shea T."/>
            <person name="Sykes S."/>
            <person name="Wortman J."/>
            <person name="Nusbaum C."/>
            <person name="Birren B."/>
        </authorList>
    </citation>
    <scope>NUCLEOTIDE SEQUENCE [LARGE SCALE GENOMIC DNA]</scope>
    <source>
        <strain evidence="4 5">17X</strain>
    </source>
</reference>
<feature type="transmembrane region" description="Helical" evidence="3">
    <location>
        <begin position="137"/>
        <end position="157"/>
    </location>
</feature>
<keyword evidence="5" id="KW-1185">Reference proteome</keyword>
<dbReference type="Gene3D" id="3.40.50.10090">
    <property type="match status" value="1"/>
</dbReference>
<dbReference type="UniPathway" id="UPA00251">
    <property type="reaction ID" value="UER00320"/>
</dbReference>
<dbReference type="PANTHER" id="PTHR38042">
    <property type="entry name" value="UROPORPHYRINOGEN-III SYNTHASE, CHLOROPLASTIC"/>
    <property type="match status" value="1"/>
</dbReference>
<keyword evidence="1" id="KW-0627">Porphyrin biosynthesis</keyword>
<organism evidence="4 5">
    <name type="scientific">Plasmodium yoelii 17X</name>
    <dbReference type="NCBI Taxonomy" id="1323249"/>
    <lineage>
        <taxon>Eukaryota</taxon>
        <taxon>Sar</taxon>
        <taxon>Alveolata</taxon>
        <taxon>Apicomplexa</taxon>
        <taxon>Aconoidasida</taxon>
        <taxon>Haemosporida</taxon>
        <taxon>Plasmodiidae</taxon>
        <taxon>Plasmodium</taxon>
        <taxon>Plasmodium (Vinckeia)</taxon>
    </lineage>
</organism>
<keyword evidence="3" id="KW-0812">Transmembrane</keyword>
<dbReference type="GO" id="GO:0006780">
    <property type="term" value="P:uroporphyrinogen III biosynthetic process"/>
    <property type="evidence" value="ECO:0007669"/>
    <property type="project" value="UniProtKB-UniRule"/>
</dbReference>
<protein>
    <recommendedName>
        <fullName evidence="1">Uroporphyrinogen-III synthase</fullName>
        <ecNumber evidence="1">4.2.1.75</ecNumber>
    </recommendedName>
</protein>
<evidence type="ECO:0000256" key="1">
    <source>
        <dbReference type="RuleBase" id="RU366031"/>
    </source>
</evidence>
<dbReference type="GO" id="GO:0004852">
    <property type="term" value="F:uroporphyrinogen-III synthase activity"/>
    <property type="evidence" value="ECO:0007669"/>
    <property type="project" value="UniProtKB-UniRule"/>
</dbReference>
<keyword evidence="1" id="KW-0456">Lyase</keyword>
<accession>V7PTT6</accession>
<dbReference type="EMBL" id="KI635736">
    <property type="protein sequence ID" value="ETB62032.1"/>
    <property type="molecule type" value="Genomic_DNA"/>
</dbReference>
<evidence type="ECO:0000256" key="2">
    <source>
        <dbReference type="SAM" id="Coils"/>
    </source>
</evidence>
<feature type="transmembrane region" description="Helical" evidence="3">
    <location>
        <begin position="99"/>
        <end position="116"/>
    </location>
</feature>
<dbReference type="InterPro" id="IPR036108">
    <property type="entry name" value="4pyrrol_syn_uPrphyn_synt_sf"/>
</dbReference>
<dbReference type="GO" id="GO:0006782">
    <property type="term" value="P:protoporphyrinogen IX biosynthetic process"/>
    <property type="evidence" value="ECO:0007669"/>
    <property type="project" value="UniProtKB-UniRule"/>
</dbReference>
<feature type="coiled-coil region" evidence="2">
    <location>
        <begin position="409"/>
        <end position="444"/>
    </location>
</feature>
<evidence type="ECO:0000313" key="4">
    <source>
        <dbReference type="EMBL" id="ETB62032.1"/>
    </source>
</evidence>
<gene>
    <name evidence="4" type="ORF">YYC_01777</name>
</gene>
<keyword evidence="2" id="KW-0175">Coiled coil</keyword>
<dbReference type="Proteomes" id="UP000018538">
    <property type="component" value="Unassembled WGS sequence"/>
</dbReference>
<dbReference type="InterPro" id="IPR039793">
    <property type="entry name" value="UROS/Hem4"/>
</dbReference>
<comment type="pathway">
    <text evidence="1">Porphyrin-containing compound metabolism; protoporphyrin-IX biosynthesis; coproporphyrinogen-III from 5-aminolevulinate: step 3/4.</text>
</comment>
<proteinExistence type="inferred from homology"/>
<keyword evidence="3" id="KW-1133">Transmembrane helix</keyword>
<evidence type="ECO:0000313" key="5">
    <source>
        <dbReference type="Proteomes" id="UP000018538"/>
    </source>
</evidence>
<dbReference type="SUPFAM" id="SSF69618">
    <property type="entry name" value="HemD-like"/>
    <property type="match status" value="1"/>
</dbReference>